<name>A0A0R1R895_9LACO</name>
<keyword evidence="1" id="KW-0378">Hydrolase</keyword>
<organism evidence="1 2">
    <name type="scientific">Lacticaseibacillus manihotivorans DSM 13343 = JCM 12514</name>
    <dbReference type="NCBI Taxonomy" id="1423769"/>
    <lineage>
        <taxon>Bacteria</taxon>
        <taxon>Bacillati</taxon>
        <taxon>Bacillota</taxon>
        <taxon>Bacilli</taxon>
        <taxon>Lactobacillales</taxon>
        <taxon>Lactobacillaceae</taxon>
        <taxon>Lacticaseibacillus</taxon>
    </lineage>
</organism>
<sequence length="226" mass="26334">MYRNLFFDVDDTLLDFEAGELKSLQATFEKHHIDYTDKLEKTYLGINAELWRQYEKGTITREQIFYKRMRQLFKQLALLGDPEAVEKDYFTLVNRQAVLIPRVEATLEALRDYHLYIVSNGFESAQRYRLTKSHLIDYFDDIFVSDTIGAPKPTKAFFDYVAKRTPNFNPQTSLIIGDSLTSDIQGGRNAHMDTAWFNPHFNANHGPIYSTYTFNDFSDLLQIVKA</sequence>
<protein>
    <submittedName>
        <fullName evidence="1">Haloacid dehalogenase-like family hydrolase</fullName>
    </submittedName>
</protein>
<dbReference type="InterPro" id="IPR011951">
    <property type="entry name" value="HAD-SF_hydro_IA_YjjG/PynA"/>
</dbReference>
<dbReference type="InterPro" id="IPR052550">
    <property type="entry name" value="Pyrimidine_5'-ntase_YjjG"/>
</dbReference>
<dbReference type="SFLD" id="SFLDG01129">
    <property type="entry name" value="C1.5:_HAD__Beta-PGM__Phosphata"/>
    <property type="match status" value="1"/>
</dbReference>
<dbReference type="EMBL" id="AZEU01000079">
    <property type="protein sequence ID" value="KRL49403.1"/>
    <property type="molecule type" value="Genomic_DNA"/>
</dbReference>
<keyword evidence="2" id="KW-1185">Reference proteome</keyword>
<dbReference type="GO" id="GO:0008253">
    <property type="term" value="F:5'-nucleotidase activity"/>
    <property type="evidence" value="ECO:0007669"/>
    <property type="project" value="InterPro"/>
</dbReference>
<evidence type="ECO:0000313" key="2">
    <source>
        <dbReference type="Proteomes" id="UP000051790"/>
    </source>
</evidence>
<dbReference type="AlphaFoldDB" id="A0A0R1R895"/>
<dbReference type="PATRIC" id="fig|1423769.4.peg.87"/>
<dbReference type="InterPro" id="IPR006439">
    <property type="entry name" value="HAD-SF_hydro_IA"/>
</dbReference>
<evidence type="ECO:0000313" key="1">
    <source>
        <dbReference type="EMBL" id="KRL49403.1"/>
    </source>
</evidence>
<dbReference type="RefSeq" id="WP_056962788.1">
    <property type="nucleotide sequence ID" value="NZ_AZEU01000079.1"/>
</dbReference>
<dbReference type="OrthoDB" id="9802350at2"/>
<dbReference type="Pfam" id="PF00702">
    <property type="entry name" value="Hydrolase"/>
    <property type="match status" value="1"/>
</dbReference>
<proteinExistence type="predicted"/>
<comment type="caution">
    <text evidence="1">The sequence shown here is derived from an EMBL/GenBank/DDBJ whole genome shotgun (WGS) entry which is preliminary data.</text>
</comment>
<dbReference type="NCBIfam" id="TIGR02254">
    <property type="entry name" value="YjjG_YfnB"/>
    <property type="match status" value="1"/>
</dbReference>
<dbReference type="Gene3D" id="3.40.50.1000">
    <property type="entry name" value="HAD superfamily/HAD-like"/>
    <property type="match status" value="1"/>
</dbReference>
<dbReference type="Gene3D" id="1.10.150.240">
    <property type="entry name" value="Putative phosphatase, domain 2"/>
    <property type="match status" value="1"/>
</dbReference>
<dbReference type="NCBIfam" id="TIGR01549">
    <property type="entry name" value="HAD-SF-IA-v1"/>
    <property type="match status" value="1"/>
</dbReference>
<accession>A0A0R1R895</accession>
<dbReference type="InterPro" id="IPR023198">
    <property type="entry name" value="PGP-like_dom2"/>
</dbReference>
<dbReference type="SFLD" id="SFLDS00003">
    <property type="entry name" value="Haloacid_Dehalogenase"/>
    <property type="match status" value="1"/>
</dbReference>
<dbReference type="InterPro" id="IPR036412">
    <property type="entry name" value="HAD-like_sf"/>
</dbReference>
<dbReference type="PANTHER" id="PTHR47478:SF1">
    <property type="entry name" value="PYRIMIDINE 5'-NUCLEOTIDASE YJJG"/>
    <property type="match status" value="1"/>
</dbReference>
<dbReference type="SFLD" id="SFLDG01135">
    <property type="entry name" value="C1.5.6:_HAD__Beta-PGM__Phospha"/>
    <property type="match status" value="1"/>
</dbReference>
<dbReference type="NCBIfam" id="TIGR01509">
    <property type="entry name" value="HAD-SF-IA-v3"/>
    <property type="match status" value="1"/>
</dbReference>
<reference evidence="1 2" key="1">
    <citation type="journal article" date="2015" name="Genome Announc.">
        <title>Expanding the biotechnology potential of lactobacilli through comparative genomics of 213 strains and associated genera.</title>
        <authorList>
            <person name="Sun Z."/>
            <person name="Harris H.M."/>
            <person name="McCann A."/>
            <person name="Guo C."/>
            <person name="Argimon S."/>
            <person name="Zhang W."/>
            <person name="Yang X."/>
            <person name="Jeffery I.B."/>
            <person name="Cooney J.C."/>
            <person name="Kagawa T.F."/>
            <person name="Liu W."/>
            <person name="Song Y."/>
            <person name="Salvetti E."/>
            <person name="Wrobel A."/>
            <person name="Rasinkangas P."/>
            <person name="Parkhill J."/>
            <person name="Rea M.C."/>
            <person name="O'Sullivan O."/>
            <person name="Ritari J."/>
            <person name="Douillard F.P."/>
            <person name="Paul Ross R."/>
            <person name="Yang R."/>
            <person name="Briner A.E."/>
            <person name="Felis G.E."/>
            <person name="de Vos W.M."/>
            <person name="Barrangou R."/>
            <person name="Klaenhammer T.R."/>
            <person name="Caufield P.W."/>
            <person name="Cui Y."/>
            <person name="Zhang H."/>
            <person name="O'Toole P.W."/>
        </authorList>
    </citation>
    <scope>NUCLEOTIDE SEQUENCE [LARGE SCALE GENOMIC DNA]</scope>
    <source>
        <strain evidence="1 2">DSM 13343</strain>
    </source>
</reference>
<dbReference type="SUPFAM" id="SSF56784">
    <property type="entry name" value="HAD-like"/>
    <property type="match status" value="1"/>
</dbReference>
<gene>
    <name evidence="1" type="ORF">FD01_GL000074</name>
</gene>
<dbReference type="Proteomes" id="UP000051790">
    <property type="component" value="Unassembled WGS sequence"/>
</dbReference>
<dbReference type="InterPro" id="IPR023214">
    <property type="entry name" value="HAD_sf"/>
</dbReference>
<dbReference type="PANTHER" id="PTHR47478">
    <property type="match status" value="1"/>
</dbReference>